<organism evidence="2 3">
    <name type="scientific">Luteimonas yindakuii</name>
    <dbReference type="NCBI Taxonomy" id="2565782"/>
    <lineage>
        <taxon>Bacteria</taxon>
        <taxon>Pseudomonadati</taxon>
        <taxon>Pseudomonadota</taxon>
        <taxon>Gammaproteobacteria</taxon>
        <taxon>Lysobacterales</taxon>
        <taxon>Lysobacteraceae</taxon>
        <taxon>Luteimonas</taxon>
    </lineage>
</organism>
<feature type="transmembrane region" description="Helical" evidence="1">
    <location>
        <begin position="87"/>
        <end position="106"/>
    </location>
</feature>
<sequence>MSSLRLILAVVLGLIVGSTINMALIAASGHVIPPPTGADMTTAEGIRAALPQLEPRHFLFPFLAHAIGTLVGAFTAAKIASRYKPTAALIVGILFFVGGVLAALMIPAPTWFIAVDLIGAYLPFAWLGYLMARPRAQAPERVA</sequence>
<dbReference type="EMBL" id="SPUH01000001">
    <property type="protein sequence ID" value="TKS53648.1"/>
    <property type="molecule type" value="Genomic_DNA"/>
</dbReference>
<evidence type="ECO:0000313" key="2">
    <source>
        <dbReference type="EMBL" id="TKS53648.1"/>
    </source>
</evidence>
<keyword evidence="1" id="KW-0812">Transmembrane</keyword>
<keyword evidence="3" id="KW-1185">Reference proteome</keyword>
<comment type="caution">
    <text evidence="2">The sequence shown here is derived from an EMBL/GenBank/DDBJ whole genome shotgun (WGS) entry which is preliminary data.</text>
</comment>
<evidence type="ECO:0000313" key="3">
    <source>
        <dbReference type="Proteomes" id="UP000298681"/>
    </source>
</evidence>
<name>A0A4Z1RAA0_9GAMM</name>
<protein>
    <submittedName>
        <fullName evidence="2">Uncharacterized protein</fullName>
    </submittedName>
</protein>
<accession>A0A4Z1RAA0</accession>
<feature type="transmembrane region" description="Helical" evidence="1">
    <location>
        <begin position="112"/>
        <end position="132"/>
    </location>
</feature>
<keyword evidence="1" id="KW-0472">Membrane</keyword>
<evidence type="ECO:0000256" key="1">
    <source>
        <dbReference type="SAM" id="Phobius"/>
    </source>
</evidence>
<proteinExistence type="predicted"/>
<keyword evidence="1" id="KW-1133">Transmembrane helix</keyword>
<gene>
    <name evidence="2" type="ORF">E4582_01900</name>
</gene>
<dbReference type="AlphaFoldDB" id="A0A4Z1RAA0"/>
<feature type="transmembrane region" description="Helical" evidence="1">
    <location>
        <begin position="58"/>
        <end position="80"/>
    </location>
</feature>
<dbReference type="Proteomes" id="UP000298681">
    <property type="component" value="Unassembled WGS sequence"/>
</dbReference>
<reference evidence="2 3" key="1">
    <citation type="submission" date="2019-01" db="EMBL/GenBank/DDBJ databases">
        <authorList>
            <person name="Zhang S."/>
        </authorList>
    </citation>
    <scope>NUCLEOTIDE SEQUENCE [LARGE SCALE GENOMIC DNA]</scope>
    <source>
        <strain evidence="2 3">1626</strain>
    </source>
</reference>
<dbReference type="RefSeq" id="WP_134673033.1">
    <property type="nucleotide sequence ID" value="NZ_SPUH01000001.1"/>
</dbReference>